<dbReference type="EMBL" id="JBHRVA010000002">
    <property type="protein sequence ID" value="MFC3301786.1"/>
    <property type="molecule type" value="Genomic_DNA"/>
</dbReference>
<feature type="transmembrane region" description="Helical" evidence="5">
    <location>
        <begin position="6"/>
        <end position="21"/>
    </location>
</feature>
<keyword evidence="4 5" id="KW-0472">Membrane</keyword>
<feature type="transmembrane region" description="Helical" evidence="5">
    <location>
        <begin position="28"/>
        <end position="47"/>
    </location>
</feature>
<dbReference type="InterPro" id="IPR003825">
    <property type="entry name" value="Colicin-V_CvpA"/>
</dbReference>
<accession>A0ABV7M8S7</accession>
<evidence type="ECO:0000256" key="3">
    <source>
        <dbReference type="ARBA" id="ARBA00022989"/>
    </source>
</evidence>
<keyword evidence="3 5" id="KW-1133">Transmembrane helix</keyword>
<comment type="subcellular location">
    <subcellularLocation>
        <location evidence="1">Membrane</location>
        <topology evidence="1">Multi-pass membrane protein</topology>
    </subcellularLocation>
</comment>
<keyword evidence="2 5" id="KW-0812">Transmembrane</keyword>
<dbReference type="PANTHER" id="PTHR36926:SF1">
    <property type="entry name" value="COLICIN V PRODUCTION PROTEIN"/>
    <property type="match status" value="1"/>
</dbReference>
<proteinExistence type="predicted"/>
<reference evidence="7" key="1">
    <citation type="journal article" date="2019" name="Int. J. Syst. Evol. Microbiol.">
        <title>The Global Catalogue of Microorganisms (GCM) 10K type strain sequencing project: providing services to taxonomists for standard genome sequencing and annotation.</title>
        <authorList>
            <consortium name="The Broad Institute Genomics Platform"/>
            <consortium name="The Broad Institute Genome Sequencing Center for Infectious Disease"/>
            <person name="Wu L."/>
            <person name="Ma J."/>
        </authorList>
    </citation>
    <scope>NUCLEOTIDE SEQUENCE [LARGE SCALE GENOMIC DNA]</scope>
    <source>
        <strain evidence="7">KCTC 22245</strain>
    </source>
</reference>
<feature type="transmembrane region" description="Helical" evidence="5">
    <location>
        <begin position="59"/>
        <end position="81"/>
    </location>
</feature>
<evidence type="ECO:0000256" key="4">
    <source>
        <dbReference type="ARBA" id="ARBA00023136"/>
    </source>
</evidence>
<dbReference type="Proteomes" id="UP001595607">
    <property type="component" value="Unassembled WGS sequence"/>
</dbReference>
<dbReference type="Pfam" id="PF02674">
    <property type="entry name" value="Colicin_V"/>
    <property type="match status" value="1"/>
</dbReference>
<organism evidence="6 7">
    <name type="scientific">Parvularcula lutaonensis</name>
    <dbReference type="NCBI Taxonomy" id="491923"/>
    <lineage>
        <taxon>Bacteria</taxon>
        <taxon>Pseudomonadati</taxon>
        <taxon>Pseudomonadota</taxon>
        <taxon>Alphaproteobacteria</taxon>
        <taxon>Parvularculales</taxon>
        <taxon>Parvularculaceae</taxon>
        <taxon>Parvularcula</taxon>
    </lineage>
</organism>
<comment type="caution">
    <text evidence="6">The sequence shown here is derived from an EMBL/GenBank/DDBJ whole genome shotgun (WGS) entry which is preliminary data.</text>
</comment>
<gene>
    <name evidence="6" type="ORF">ACFONP_03490</name>
</gene>
<dbReference type="InterPro" id="IPR052719">
    <property type="entry name" value="CvpA-like"/>
</dbReference>
<evidence type="ECO:0000313" key="7">
    <source>
        <dbReference type="Proteomes" id="UP001595607"/>
    </source>
</evidence>
<protein>
    <submittedName>
        <fullName evidence="6">CvpA family protein</fullName>
    </submittedName>
</protein>
<dbReference type="PANTHER" id="PTHR36926">
    <property type="entry name" value="COLICIN V PRODUCTION PROTEIN"/>
    <property type="match status" value="1"/>
</dbReference>
<evidence type="ECO:0000256" key="2">
    <source>
        <dbReference type="ARBA" id="ARBA00022692"/>
    </source>
</evidence>
<feature type="transmembrane region" description="Helical" evidence="5">
    <location>
        <begin position="102"/>
        <end position="120"/>
    </location>
</feature>
<name>A0ABV7M8S7_9PROT</name>
<evidence type="ECO:0000313" key="6">
    <source>
        <dbReference type="EMBL" id="MFC3301786.1"/>
    </source>
</evidence>
<evidence type="ECO:0000256" key="5">
    <source>
        <dbReference type="SAM" id="Phobius"/>
    </source>
</evidence>
<evidence type="ECO:0000256" key="1">
    <source>
        <dbReference type="ARBA" id="ARBA00004141"/>
    </source>
</evidence>
<sequence length="173" mass="18144">MSQFDLLVLVIIGVSALIGWYRGGVREAVTLGAIAAGFLAISLFGGMATSAVDGTIGKLLVLAGLFLAGDTAVSIAGSILVRKYLGRDKKRGDRIAGAAFGILRGWVLAAFVLFSVLVYHEGAPRPQMVERSLFAPALEATAEAFLRKADVSVTELSKRSFRSISLSAEPTGT</sequence>
<keyword evidence="7" id="KW-1185">Reference proteome</keyword>
<dbReference type="RefSeq" id="WP_189573468.1">
    <property type="nucleotide sequence ID" value="NZ_BMXU01000001.1"/>
</dbReference>